<sequence length="186" mass="21850">METHLVSLFWMSPLDCTIFRHKDWDLLTPFELNELSYYKNIRVPPELLQWLINHFDPSDNLFRHNNFEICPLFEEFSIISRRIPMVEEVLTMPRLDIDPALLNHALSMDLTSPYWPSLIHFCMPSQYLLLSGIDCYGSLRLMPIVEQMVRHRTAFPLIMAETFTWLGEHAWDPNSVLGLMGSLLLL</sequence>
<evidence type="ECO:0000313" key="1">
    <source>
        <dbReference type="EMBL" id="KDP25166.1"/>
    </source>
</evidence>
<organism evidence="1 2">
    <name type="scientific">Jatropha curcas</name>
    <name type="common">Barbados nut</name>
    <dbReference type="NCBI Taxonomy" id="180498"/>
    <lineage>
        <taxon>Eukaryota</taxon>
        <taxon>Viridiplantae</taxon>
        <taxon>Streptophyta</taxon>
        <taxon>Embryophyta</taxon>
        <taxon>Tracheophyta</taxon>
        <taxon>Spermatophyta</taxon>
        <taxon>Magnoliopsida</taxon>
        <taxon>eudicotyledons</taxon>
        <taxon>Gunneridae</taxon>
        <taxon>Pentapetalae</taxon>
        <taxon>rosids</taxon>
        <taxon>fabids</taxon>
        <taxon>Malpighiales</taxon>
        <taxon>Euphorbiaceae</taxon>
        <taxon>Crotonoideae</taxon>
        <taxon>Jatropheae</taxon>
        <taxon>Jatropha</taxon>
    </lineage>
</organism>
<dbReference type="AlphaFoldDB" id="A0A067JMF9"/>
<dbReference type="OrthoDB" id="1743443at2759"/>
<dbReference type="Proteomes" id="UP000027138">
    <property type="component" value="Unassembled WGS sequence"/>
</dbReference>
<evidence type="ECO:0000313" key="2">
    <source>
        <dbReference type="Proteomes" id="UP000027138"/>
    </source>
</evidence>
<protein>
    <submittedName>
        <fullName evidence="1">Uncharacterized protein</fullName>
    </submittedName>
</protein>
<dbReference type="EMBL" id="KK914994">
    <property type="protein sequence ID" value="KDP25166.1"/>
    <property type="molecule type" value="Genomic_DNA"/>
</dbReference>
<reference evidence="1 2" key="1">
    <citation type="journal article" date="2014" name="PLoS ONE">
        <title>Global Analysis of Gene Expression Profiles in Physic Nut (Jatropha curcas L.) Seedlings Exposed to Salt Stress.</title>
        <authorList>
            <person name="Zhang L."/>
            <person name="Zhang C."/>
            <person name="Wu P."/>
            <person name="Chen Y."/>
            <person name="Li M."/>
            <person name="Jiang H."/>
            <person name="Wu G."/>
        </authorList>
    </citation>
    <scope>NUCLEOTIDE SEQUENCE [LARGE SCALE GENOMIC DNA]</scope>
    <source>
        <strain evidence="2">cv. GZQX0401</strain>
        <tissue evidence="1">Young leaves</tissue>
    </source>
</reference>
<proteinExistence type="predicted"/>
<accession>A0A067JMF9</accession>
<name>A0A067JMF9_JATCU</name>
<gene>
    <name evidence="1" type="ORF">JCGZ_24184</name>
</gene>
<keyword evidence="2" id="KW-1185">Reference proteome</keyword>